<dbReference type="Gene3D" id="3.40.1260.10">
    <property type="entry name" value="DsrEFH-like"/>
    <property type="match status" value="1"/>
</dbReference>
<keyword evidence="3" id="KW-1185">Reference proteome</keyword>
<dbReference type="AlphaFoldDB" id="A0A285JHJ6"/>
<protein>
    <recommendedName>
        <fullName evidence="4">DsrE/DsrF-like family protein</fullName>
    </recommendedName>
</protein>
<evidence type="ECO:0000256" key="1">
    <source>
        <dbReference type="SAM" id="SignalP"/>
    </source>
</evidence>
<dbReference type="RefSeq" id="WP_097112675.1">
    <property type="nucleotide sequence ID" value="NZ_OBEB01000008.1"/>
</dbReference>
<organism evidence="2 3">
    <name type="scientific">Arsukibacterium tuosuense</name>
    <dbReference type="NCBI Taxonomy" id="1323745"/>
    <lineage>
        <taxon>Bacteria</taxon>
        <taxon>Pseudomonadati</taxon>
        <taxon>Pseudomonadota</taxon>
        <taxon>Gammaproteobacteria</taxon>
        <taxon>Chromatiales</taxon>
        <taxon>Chromatiaceae</taxon>
        <taxon>Arsukibacterium</taxon>
    </lineage>
</organism>
<evidence type="ECO:0008006" key="4">
    <source>
        <dbReference type="Google" id="ProtNLM"/>
    </source>
</evidence>
<proteinExistence type="predicted"/>
<dbReference type="SUPFAM" id="SSF75169">
    <property type="entry name" value="DsrEFH-like"/>
    <property type="match status" value="1"/>
</dbReference>
<accession>A0A285JHJ6</accession>
<dbReference type="InterPro" id="IPR027396">
    <property type="entry name" value="DsrEFH-like"/>
</dbReference>
<gene>
    <name evidence="2" type="ORF">SAMN06297280_3499</name>
</gene>
<dbReference type="OrthoDB" id="7361822at2"/>
<reference evidence="3" key="1">
    <citation type="submission" date="2017-09" db="EMBL/GenBank/DDBJ databases">
        <authorList>
            <person name="Varghese N."/>
            <person name="Submissions S."/>
        </authorList>
    </citation>
    <scope>NUCLEOTIDE SEQUENCE [LARGE SCALE GENOMIC DNA]</scope>
    <source>
        <strain evidence="3">CGMCC 1.12461</strain>
    </source>
</reference>
<dbReference type="EMBL" id="OBEB01000008">
    <property type="protein sequence ID" value="SNY58846.1"/>
    <property type="molecule type" value="Genomic_DNA"/>
</dbReference>
<feature type="chain" id="PRO_5012267335" description="DsrE/DsrF-like family protein" evidence="1">
    <location>
        <begin position="29"/>
        <end position="146"/>
    </location>
</feature>
<evidence type="ECO:0000313" key="3">
    <source>
        <dbReference type="Proteomes" id="UP000219353"/>
    </source>
</evidence>
<evidence type="ECO:0000313" key="2">
    <source>
        <dbReference type="EMBL" id="SNY58846.1"/>
    </source>
</evidence>
<sequence>MLNRLTGIKKLAVVLVSLGATYSAAAQAEQQVLINLASGSAQTQGMAMVLAGQMQQQGAKVSVLLCDSAADLALQQPSGELLKPMNATPAQLLAKLRQGGAKVQVCALYLPNKGLPATSLAEGISAARPDDIAGLMLSPEVKVFSF</sequence>
<dbReference type="Proteomes" id="UP000219353">
    <property type="component" value="Unassembled WGS sequence"/>
</dbReference>
<feature type="signal peptide" evidence="1">
    <location>
        <begin position="1"/>
        <end position="28"/>
    </location>
</feature>
<keyword evidence="1" id="KW-0732">Signal</keyword>
<name>A0A285JHJ6_9GAMM</name>